<sequence>MAATNNPADSNIELTERGEVHLTSGGVLSDEETAKSENSHVAEPNHVNEGQRAKESESPDFERAIRGFKWFLAYSSLLSTVLFYALDGTIVADIQPSIIDTLGETEKLPWIGVGIFLGALTILPLGRAYGIFHVKWLFLSLVIIFEVGSVVCGAAPSMDGFIVGRVLQGVGACGCYSGAITYISMTTTPRERPLYLSGVVATWSLGSVVGPVIGGAFAQSSATWRWAFYINLIVAALTAPSLVLCLPNIDPAPQFTFRTKLFMQDWAGICIFLAGSACVSMGLTFGGAVYPFDSAPEITFWTLSGVLLVAFILVSVYHPVIDVQRRLYPIHLMKRMELNILQYAIFVAAGSMVTTLYYTPLLFQFTRGDGPLMAGVRLLPFLGGMIFFSVLNGALMPRLGYYMPWYILGNALILIGSSLMVTTNVSTTEAHIYGYTLLLGGGCGSFFTAGFSVVQSLVSVSELSNAISFMAIGQTMGQIIILSIGGSLFQNIGSELLSQILPDLPADDIIRLTTGTHSPIFEALSQDLQTRVVEQITLALRNVYFVMVATSGLAFIGSLFLSRRKLY</sequence>
<protein>
    <submittedName>
        <fullName evidence="1">MFS general substrate transporter</fullName>
    </submittedName>
</protein>
<reference evidence="1 2" key="1">
    <citation type="journal article" date="2022" name="New Phytol.">
        <title>Ecological generalism drives hyperdiversity of secondary metabolite gene clusters in xylarialean endophytes.</title>
        <authorList>
            <person name="Franco M.E.E."/>
            <person name="Wisecaver J.H."/>
            <person name="Arnold A.E."/>
            <person name="Ju Y.M."/>
            <person name="Slot J.C."/>
            <person name="Ahrendt S."/>
            <person name="Moore L.P."/>
            <person name="Eastman K.E."/>
            <person name="Scott K."/>
            <person name="Konkel Z."/>
            <person name="Mondo S.J."/>
            <person name="Kuo A."/>
            <person name="Hayes R.D."/>
            <person name="Haridas S."/>
            <person name="Andreopoulos B."/>
            <person name="Riley R."/>
            <person name="LaButti K."/>
            <person name="Pangilinan J."/>
            <person name="Lipzen A."/>
            <person name="Amirebrahimi M."/>
            <person name="Yan J."/>
            <person name="Adam C."/>
            <person name="Keymanesh K."/>
            <person name="Ng V."/>
            <person name="Louie K."/>
            <person name="Northen T."/>
            <person name="Drula E."/>
            <person name="Henrissat B."/>
            <person name="Hsieh H.M."/>
            <person name="Youens-Clark K."/>
            <person name="Lutzoni F."/>
            <person name="Miadlikowska J."/>
            <person name="Eastwood D.C."/>
            <person name="Hamelin R.C."/>
            <person name="Grigoriev I.V."/>
            <person name="U'Ren J.M."/>
        </authorList>
    </citation>
    <scope>NUCLEOTIDE SEQUENCE [LARGE SCALE GENOMIC DNA]</scope>
    <source>
        <strain evidence="1 2">ER1909</strain>
    </source>
</reference>
<organism evidence="1 2">
    <name type="scientific">Hypoxylon rubiginosum</name>
    <dbReference type="NCBI Taxonomy" id="110542"/>
    <lineage>
        <taxon>Eukaryota</taxon>
        <taxon>Fungi</taxon>
        <taxon>Dikarya</taxon>
        <taxon>Ascomycota</taxon>
        <taxon>Pezizomycotina</taxon>
        <taxon>Sordariomycetes</taxon>
        <taxon>Xylariomycetidae</taxon>
        <taxon>Xylariales</taxon>
        <taxon>Hypoxylaceae</taxon>
        <taxon>Hypoxylon</taxon>
    </lineage>
</organism>
<proteinExistence type="predicted"/>
<accession>A0ACC0D0W3</accession>
<keyword evidence="2" id="KW-1185">Reference proteome</keyword>
<evidence type="ECO:0000313" key="1">
    <source>
        <dbReference type="EMBL" id="KAI6086394.1"/>
    </source>
</evidence>
<comment type="caution">
    <text evidence="1">The sequence shown here is derived from an EMBL/GenBank/DDBJ whole genome shotgun (WGS) entry which is preliminary data.</text>
</comment>
<gene>
    <name evidence="1" type="ORF">F4821DRAFT_129974</name>
</gene>
<name>A0ACC0D0W3_9PEZI</name>
<dbReference type="EMBL" id="MU394316">
    <property type="protein sequence ID" value="KAI6086394.1"/>
    <property type="molecule type" value="Genomic_DNA"/>
</dbReference>
<evidence type="ECO:0000313" key="2">
    <source>
        <dbReference type="Proteomes" id="UP001497680"/>
    </source>
</evidence>
<dbReference type="Proteomes" id="UP001497680">
    <property type="component" value="Unassembled WGS sequence"/>
</dbReference>